<feature type="region of interest" description="Disordered" evidence="1">
    <location>
        <begin position="1"/>
        <end position="28"/>
    </location>
</feature>
<evidence type="ECO:0000313" key="2">
    <source>
        <dbReference type="Ensembl" id="ENSTGEP00000026444.1"/>
    </source>
</evidence>
<reference evidence="2" key="1">
    <citation type="submission" date="2018-05" db="EMBL/GenBank/DDBJ databases">
        <title>Whole genome of Theropithecus gelada.</title>
        <authorList>
            <person name="Chiou K.L."/>
            <person name="Snyder-Mackler N."/>
        </authorList>
    </citation>
    <scope>NUCLEOTIDE SEQUENCE [LARGE SCALE GENOMIC DNA]</scope>
</reference>
<proteinExistence type="predicted"/>
<reference evidence="2" key="3">
    <citation type="submission" date="2025-09" db="UniProtKB">
        <authorList>
            <consortium name="Ensembl"/>
        </authorList>
    </citation>
    <scope>IDENTIFICATION</scope>
</reference>
<dbReference type="AlphaFoldDB" id="A0A8D2K5T5"/>
<name>A0A8D2K5T5_THEGE</name>
<keyword evidence="3" id="KW-1185">Reference proteome</keyword>
<evidence type="ECO:0000313" key="3">
    <source>
        <dbReference type="Proteomes" id="UP000694411"/>
    </source>
</evidence>
<evidence type="ECO:0000256" key="1">
    <source>
        <dbReference type="SAM" id="MobiDB-lite"/>
    </source>
</evidence>
<protein>
    <submittedName>
        <fullName evidence="2">Uncharacterized protein</fullName>
    </submittedName>
</protein>
<dbReference type="Proteomes" id="UP000694411">
    <property type="component" value="Chromosome 8"/>
</dbReference>
<sequence>QYNTSDTRGVGVDFPTHQPSNQFSSRPARCPIHGNWGWQGSSSRRVAEEGHSPITTVKKNKVSLSPGWSAVVLSRLTATSAWIQVIPMPQPPE</sequence>
<organism evidence="2 3">
    <name type="scientific">Theropithecus gelada</name>
    <name type="common">Gelada baboon</name>
    <dbReference type="NCBI Taxonomy" id="9565"/>
    <lineage>
        <taxon>Eukaryota</taxon>
        <taxon>Metazoa</taxon>
        <taxon>Chordata</taxon>
        <taxon>Craniata</taxon>
        <taxon>Vertebrata</taxon>
        <taxon>Euteleostomi</taxon>
        <taxon>Mammalia</taxon>
        <taxon>Eutheria</taxon>
        <taxon>Euarchontoglires</taxon>
        <taxon>Primates</taxon>
        <taxon>Haplorrhini</taxon>
        <taxon>Catarrhini</taxon>
        <taxon>Cercopithecidae</taxon>
        <taxon>Cercopithecinae</taxon>
        <taxon>Theropithecus</taxon>
    </lineage>
</organism>
<reference evidence="2" key="2">
    <citation type="submission" date="2025-08" db="UniProtKB">
        <authorList>
            <consortium name="Ensembl"/>
        </authorList>
    </citation>
    <scope>IDENTIFICATION</scope>
</reference>
<dbReference type="Ensembl" id="ENSTGET00000031483.1">
    <property type="protein sequence ID" value="ENSTGEP00000026444.1"/>
    <property type="gene ID" value="ENSTGEG00000021303.1"/>
</dbReference>
<accession>A0A8D2K5T5</accession>